<dbReference type="Proteomes" id="UP000620104">
    <property type="component" value="Unassembled WGS sequence"/>
</dbReference>
<keyword evidence="2" id="KW-0496">Mitochondrion</keyword>
<dbReference type="PANTHER" id="PTHR28133:SF1">
    <property type="entry name" value="REQUIRED FOR RESPIRATORY GROWTH PROTEIN 7, MITOCHONDRIAL"/>
    <property type="match status" value="1"/>
</dbReference>
<evidence type="ECO:0008006" key="5">
    <source>
        <dbReference type="Google" id="ProtNLM"/>
    </source>
</evidence>
<evidence type="ECO:0000256" key="2">
    <source>
        <dbReference type="ARBA" id="ARBA00023128"/>
    </source>
</evidence>
<dbReference type="AlphaFoldDB" id="A0A8H3YH11"/>
<proteinExistence type="predicted"/>
<name>A0A8H3YH11_9TREE</name>
<organism evidence="3 4">
    <name type="scientific">Naganishia liquefaciens</name>
    <dbReference type="NCBI Taxonomy" id="104408"/>
    <lineage>
        <taxon>Eukaryota</taxon>
        <taxon>Fungi</taxon>
        <taxon>Dikarya</taxon>
        <taxon>Basidiomycota</taxon>
        <taxon>Agaricomycotina</taxon>
        <taxon>Tremellomycetes</taxon>
        <taxon>Filobasidiales</taxon>
        <taxon>Filobasidiaceae</taxon>
        <taxon>Naganishia</taxon>
    </lineage>
</organism>
<dbReference type="PANTHER" id="PTHR28133">
    <property type="entry name" value="REQUIRED FOR RESPIRATORY GROWTH PROTEIN 7, MITOCHONDRIAL"/>
    <property type="match status" value="1"/>
</dbReference>
<dbReference type="GO" id="GO:0005739">
    <property type="term" value="C:mitochondrion"/>
    <property type="evidence" value="ECO:0007669"/>
    <property type="project" value="UniProtKB-SubCell"/>
</dbReference>
<reference evidence="3" key="1">
    <citation type="submission" date="2020-07" db="EMBL/GenBank/DDBJ databases">
        <title>Draft Genome Sequence of a Deep-Sea Yeast, Naganishia (Cryptococcus) liquefaciens strain N6.</title>
        <authorList>
            <person name="Han Y.W."/>
            <person name="Kajitani R."/>
            <person name="Morimoto H."/>
            <person name="Parhat M."/>
            <person name="Tsubouchi H."/>
            <person name="Bakenova O."/>
            <person name="Ogata M."/>
            <person name="Argunhan B."/>
            <person name="Aoki R."/>
            <person name="Kajiwara S."/>
            <person name="Itoh T."/>
            <person name="Iwasaki H."/>
        </authorList>
    </citation>
    <scope>NUCLEOTIDE SEQUENCE</scope>
    <source>
        <strain evidence="3">N6</strain>
    </source>
</reference>
<protein>
    <recommendedName>
        <fullName evidence="5">Restriction endonuclease type IV Mrr domain-containing protein</fullName>
    </recommendedName>
</protein>
<comment type="subcellular location">
    <subcellularLocation>
        <location evidence="1">Mitochondrion</location>
    </subcellularLocation>
</comment>
<dbReference type="Pfam" id="PF10356">
    <property type="entry name" value="RRG7"/>
    <property type="match status" value="1"/>
</dbReference>
<sequence length="226" mass="25418">MSTLRKLPTTILGTGYELHCLRLLNEQLRMSLDRIGGKGDGGIDLQGWWNLPHTNPSMTAPDANPPQRIRVLAQCKAEKTRPGPRLIREMEGVARREHDFGFGRQQNRGTISGDPLETAIVALLCSRSGFSPAAVIEANRSRIPTLLLHIPFDYEAQLISRHQPIMHAVDHELLDSLPRRLRGAFWNAALMGTRGVLGNGWEIRKEFAHGVEDDFRIKIHRDGRPM</sequence>
<evidence type="ECO:0000256" key="1">
    <source>
        <dbReference type="ARBA" id="ARBA00004173"/>
    </source>
</evidence>
<evidence type="ECO:0000313" key="4">
    <source>
        <dbReference type="Proteomes" id="UP000620104"/>
    </source>
</evidence>
<dbReference type="OrthoDB" id="20734at2759"/>
<dbReference type="InterPro" id="IPR018828">
    <property type="entry name" value="RRG7"/>
</dbReference>
<comment type="caution">
    <text evidence="3">The sequence shown here is derived from an EMBL/GenBank/DDBJ whole genome shotgun (WGS) entry which is preliminary data.</text>
</comment>
<accession>A0A8H3YH11</accession>
<keyword evidence="4" id="KW-1185">Reference proteome</keyword>
<evidence type="ECO:0000313" key="3">
    <source>
        <dbReference type="EMBL" id="GHJ88868.1"/>
    </source>
</evidence>
<dbReference type="EMBL" id="BLZA01000032">
    <property type="protein sequence ID" value="GHJ88868.1"/>
    <property type="molecule type" value="Genomic_DNA"/>
</dbReference>
<gene>
    <name evidence="3" type="ORF">NliqN6_5270</name>
</gene>